<reference evidence="3" key="1">
    <citation type="journal article" date="2020" name="PLoS Negl. Trop. Dis.">
        <title>High-quality nuclear genome for Sarcoptes scabiei-A critical resource for a neglected parasite.</title>
        <authorList>
            <person name="Korhonen P.K."/>
            <person name="Gasser R.B."/>
            <person name="Ma G."/>
            <person name="Wang T."/>
            <person name="Stroehlein A.J."/>
            <person name="Young N.D."/>
            <person name="Ang C.S."/>
            <person name="Fernando D.D."/>
            <person name="Lu H.C."/>
            <person name="Taylor S."/>
            <person name="Reynolds S.L."/>
            <person name="Mofiz E."/>
            <person name="Najaraj S.H."/>
            <person name="Gowda H."/>
            <person name="Madugundu A."/>
            <person name="Renuse S."/>
            <person name="Holt D."/>
            <person name="Pandey A."/>
            <person name="Papenfuss A.T."/>
            <person name="Fischer K."/>
        </authorList>
    </citation>
    <scope>NUCLEOTIDE SEQUENCE [LARGE SCALE GENOMIC DNA]</scope>
</reference>
<dbReference type="GO" id="GO:0006888">
    <property type="term" value="P:endoplasmic reticulum to Golgi vesicle-mediated transport"/>
    <property type="evidence" value="ECO:0007669"/>
    <property type="project" value="InterPro"/>
</dbReference>
<name>A0A834R749_SARSC</name>
<dbReference type="GO" id="GO:0006890">
    <property type="term" value="P:retrograde vesicle-mediated transport, Golgi to endoplasmic reticulum"/>
    <property type="evidence" value="ECO:0007669"/>
    <property type="project" value="InterPro"/>
</dbReference>
<reference evidence="1" key="2">
    <citation type="submission" date="2020-01" db="EMBL/GenBank/DDBJ databases">
        <authorList>
            <person name="Korhonen P.K.K."/>
            <person name="Guangxu M.G."/>
            <person name="Wang T.W."/>
            <person name="Stroehlein A.J.S."/>
            <person name="Young N.D."/>
            <person name="Ang C.-S.A."/>
            <person name="Fernando D.W.F."/>
            <person name="Lu H.L."/>
            <person name="Taylor S.T."/>
            <person name="Ehtesham M.E.M."/>
            <person name="Najaraj S.H.N."/>
            <person name="Harsha G.H.G."/>
            <person name="Madugundu A.M."/>
            <person name="Renuse S.R."/>
            <person name="Holt D.H."/>
            <person name="Pandey A.P."/>
            <person name="Papenfuss A.P."/>
            <person name="Gasser R.B.G."/>
            <person name="Fischer K.F."/>
        </authorList>
    </citation>
    <scope>NUCLEOTIDE SEQUENCE</scope>
    <source>
        <strain evidence="1">SSS_KF_BRIS2020</strain>
    </source>
</reference>
<dbReference type="Proteomes" id="UP000070412">
    <property type="component" value="Unassembled WGS sequence"/>
</dbReference>
<dbReference type="PANTHER" id="PTHR13520">
    <property type="entry name" value="RAD50-INTERACTING PROTEIN 1 RINT-1"/>
    <property type="match status" value="1"/>
</dbReference>
<dbReference type="Pfam" id="PF04437">
    <property type="entry name" value="RINT1_TIP1"/>
    <property type="match status" value="1"/>
</dbReference>
<dbReference type="GO" id="GO:0060628">
    <property type="term" value="P:regulation of ER to Golgi vesicle-mediated transport"/>
    <property type="evidence" value="ECO:0007669"/>
    <property type="project" value="TreeGrafter"/>
</dbReference>
<reference evidence="2" key="3">
    <citation type="submission" date="2022-06" db="UniProtKB">
        <authorList>
            <consortium name="EnsemblMetazoa"/>
        </authorList>
    </citation>
    <scope>IDENTIFICATION</scope>
</reference>
<evidence type="ECO:0000313" key="2">
    <source>
        <dbReference type="EnsemblMetazoa" id="KAF7492129.1"/>
    </source>
</evidence>
<organism evidence="1">
    <name type="scientific">Sarcoptes scabiei</name>
    <name type="common">Itch mite</name>
    <name type="synonym">Acarus scabiei</name>
    <dbReference type="NCBI Taxonomy" id="52283"/>
    <lineage>
        <taxon>Eukaryota</taxon>
        <taxon>Metazoa</taxon>
        <taxon>Ecdysozoa</taxon>
        <taxon>Arthropoda</taxon>
        <taxon>Chelicerata</taxon>
        <taxon>Arachnida</taxon>
        <taxon>Acari</taxon>
        <taxon>Acariformes</taxon>
        <taxon>Sarcoptiformes</taxon>
        <taxon>Astigmata</taxon>
        <taxon>Psoroptidia</taxon>
        <taxon>Sarcoptoidea</taxon>
        <taxon>Sarcoptidae</taxon>
        <taxon>Sarcoptinae</taxon>
        <taxon>Sarcoptes</taxon>
    </lineage>
</organism>
<protein>
    <submittedName>
        <fullName evidence="1">RAD50-interacting protein 1</fullName>
    </submittedName>
</protein>
<sequence length="798" mass="94051">MKLNRSAENVEDDRDCPSWIGSDPIDKCWKRLFEYRRKLSNELEDFLSKSTINEQFIKQIDQKISDAKQIHDDCLQNSSVKDQSMDSISSNDDENYLKLRMLSLKKSKLLLILFHTLYKSNQSFNSKMLVLQADQFKKLNLSDLIENLDTLRNDFIQIVEIFNSLLKIGIIKRSDLFEKFHEYLEKDVIEKLRDLVEKIFEYSLNLIEWPSIGIVGPVLPSSSKKTVQNVTSEEPLKLFRLLFRFFLELEHGRFLSRTSLRKNSILFETEIFKKLSPTVSAETLKPFDLMIETFRKRFYFYFIDSSSKLNKIENPEWYLCQIEQWITLNEKFLNTEIDPILDSYFETNSISSQRLLIVEFLKLIHNKLRQDLNIIEQDDQTFKIIINELIIFNKQITIIDSQIYQSDPRLNPLSILFENQMNFARFLKFLKQKFNGQIESIFESESSWCLIYGDETDIERAAPNSSNESESDKFMICEAAYKFLLFLHNIIEQYSYLPDFDYREKILVLIVDLIDDFRLRLSQILHSANNHWPFEQKFFSILNTFDYLLANVNDLNLNPDSFLASIVPSKIDHHETSLKNLVQTLQHMIEEIFELVSGAIISSFIDDLQKLNRIRWNRLKTFEIETIGQRTTGDDEINDDDDQNRNGSVKITTQSLQIFYNLSIKINHVKKFISKNLFNDFLYLIAEKIQNAMLQNFLIKKSFNQDGIKQLEIDLEHCLYPIFLPFVSDIKDIFPKIFDYLILLNLSNTTCQRLIASWNGDHLAKMQFKIELNKIGIYSLRLETVVAAITNQFKLDKN</sequence>
<dbReference type="EMBL" id="WVUK01000057">
    <property type="protein sequence ID" value="KAF7492129.1"/>
    <property type="molecule type" value="Genomic_DNA"/>
</dbReference>
<proteinExistence type="predicted"/>
<evidence type="ECO:0000313" key="3">
    <source>
        <dbReference type="Proteomes" id="UP000070412"/>
    </source>
</evidence>
<dbReference type="PROSITE" id="PS51386">
    <property type="entry name" value="RINT1_TIP20"/>
    <property type="match status" value="1"/>
</dbReference>
<dbReference type="PANTHER" id="PTHR13520:SF0">
    <property type="entry name" value="RAD50-INTERACTING PROTEIN 1"/>
    <property type="match status" value="1"/>
</dbReference>
<dbReference type="InterPro" id="IPR007528">
    <property type="entry name" value="RINT1_Tip20"/>
</dbReference>
<keyword evidence="3" id="KW-1185">Reference proteome</keyword>
<dbReference type="GO" id="GO:0070939">
    <property type="term" value="C:Dsl1/NZR complex"/>
    <property type="evidence" value="ECO:0007669"/>
    <property type="project" value="InterPro"/>
</dbReference>
<dbReference type="OrthoDB" id="2189254at2759"/>
<dbReference type="EnsemblMetazoa" id="SSS_9202s_mrna">
    <property type="protein sequence ID" value="KAF7492129.1"/>
    <property type="gene ID" value="SSS_9202"/>
</dbReference>
<evidence type="ECO:0000313" key="1">
    <source>
        <dbReference type="EMBL" id="KAF7492129.1"/>
    </source>
</evidence>
<dbReference type="AlphaFoldDB" id="A0A834R749"/>
<gene>
    <name evidence="1" type="ORF">SSS_9202</name>
</gene>
<accession>A0A834R749</accession>